<dbReference type="EMBL" id="AP018052">
    <property type="protein sequence ID" value="BAZ94459.1"/>
    <property type="molecule type" value="Genomic_DNA"/>
</dbReference>
<keyword evidence="11" id="KW-1185">Reference proteome</keyword>
<evidence type="ECO:0000313" key="10">
    <source>
        <dbReference type="EMBL" id="BAZ94459.1"/>
    </source>
</evidence>
<dbReference type="Pfam" id="PF00889">
    <property type="entry name" value="EF_TS"/>
    <property type="match status" value="1"/>
</dbReference>
<feature type="region of interest" description="Involved in Mg(2+) ion dislocation from EF-Tu" evidence="6">
    <location>
        <begin position="81"/>
        <end position="84"/>
    </location>
</feature>
<feature type="domain" description="Translation elongation factor EFTs/EF1B dimerisation" evidence="9">
    <location>
        <begin position="72"/>
        <end position="274"/>
    </location>
</feature>
<dbReference type="PANTHER" id="PTHR11741:SF0">
    <property type="entry name" value="ELONGATION FACTOR TS, MITOCHONDRIAL"/>
    <property type="match status" value="1"/>
</dbReference>
<dbReference type="InterPro" id="IPR014039">
    <property type="entry name" value="Transl_elong_EFTs/EF1B_dimer"/>
</dbReference>
<dbReference type="FunFam" id="1.10.8.10:FF:000001">
    <property type="entry name" value="Elongation factor Ts"/>
    <property type="match status" value="1"/>
</dbReference>
<organism evidence="10 11">
    <name type="scientific">Thiohalobacter thiocyanaticus</name>
    <dbReference type="NCBI Taxonomy" id="585455"/>
    <lineage>
        <taxon>Bacteria</taxon>
        <taxon>Pseudomonadati</taxon>
        <taxon>Pseudomonadota</taxon>
        <taxon>Gammaproteobacteria</taxon>
        <taxon>Thiohalobacterales</taxon>
        <taxon>Thiohalobacteraceae</taxon>
        <taxon>Thiohalobacter</taxon>
    </lineage>
</organism>
<evidence type="ECO:0000256" key="7">
    <source>
        <dbReference type="RuleBase" id="RU000642"/>
    </source>
</evidence>
<dbReference type="OrthoDB" id="9808348at2"/>
<evidence type="ECO:0000256" key="8">
    <source>
        <dbReference type="RuleBase" id="RU000643"/>
    </source>
</evidence>
<name>A0A1Z4VS47_9GAMM</name>
<dbReference type="Proteomes" id="UP000218765">
    <property type="component" value="Chromosome"/>
</dbReference>
<protein>
    <recommendedName>
        <fullName evidence="2 6">Elongation factor Ts</fullName>
        <shortName evidence="6">EF-Ts</shortName>
    </recommendedName>
</protein>
<dbReference type="GO" id="GO:0003746">
    <property type="term" value="F:translation elongation factor activity"/>
    <property type="evidence" value="ECO:0007669"/>
    <property type="project" value="UniProtKB-UniRule"/>
</dbReference>
<dbReference type="KEGG" id="ttc:FOKN1_2079"/>
<dbReference type="PANTHER" id="PTHR11741">
    <property type="entry name" value="ELONGATION FACTOR TS"/>
    <property type="match status" value="1"/>
</dbReference>
<gene>
    <name evidence="6" type="primary">tsf</name>
    <name evidence="10" type="ORF">FOKN1_2079</name>
</gene>
<dbReference type="SUPFAM" id="SSF54713">
    <property type="entry name" value="Elongation factor Ts (EF-Ts), dimerisation domain"/>
    <property type="match status" value="2"/>
</dbReference>
<dbReference type="RefSeq" id="WP_096366548.1">
    <property type="nucleotide sequence ID" value="NZ_AP018052.1"/>
</dbReference>
<dbReference type="GO" id="GO:0005737">
    <property type="term" value="C:cytoplasm"/>
    <property type="evidence" value="ECO:0007669"/>
    <property type="project" value="UniProtKB-SubCell"/>
</dbReference>
<evidence type="ECO:0000256" key="2">
    <source>
        <dbReference type="ARBA" id="ARBA00016956"/>
    </source>
</evidence>
<accession>A0A1Z4VS47</accession>
<dbReference type="AlphaFoldDB" id="A0A1Z4VS47"/>
<comment type="subcellular location">
    <subcellularLocation>
        <location evidence="6 8">Cytoplasm</location>
    </subcellularLocation>
</comment>
<dbReference type="NCBIfam" id="TIGR00116">
    <property type="entry name" value="tsf"/>
    <property type="match status" value="1"/>
</dbReference>
<evidence type="ECO:0000313" key="11">
    <source>
        <dbReference type="Proteomes" id="UP000218765"/>
    </source>
</evidence>
<dbReference type="SUPFAM" id="SSF46934">
    <property type="entry name" value="UBA-like"/>
    <property type="match status" value="1"/>
</dbReference>
<proteinExistence type="inferred from homology"/>
<keyword evidence="4 6" id="KW-0251">Elongation factor</keyword>
<dbReference type="Gene3D" id="1.10.286.20">
    <property type="match status" value="1"/>
</dbReference>
<keyword evidence="5 6" id="KW-0648">Protein biosynthesis</keyword>
<reference evidence="10 11" key="1">
    <citation type="submission" date="2017-05" db="EMBL/GenBank/DDBJ databases">
        <title>Thiocyanate degradation by Thiohalobacter thiocyanaticus FOKN1.</title>
        <authorList>
            <person name="Oshiki M."/>
            <person name="Fukushima T."/>
            <person name="Kawano S."/>
            <person name="Nakagawa J."/>
        </authorList>
    </citation>
    <scope>NUCLEOTIDE SEQUENCE [LARGE SCALE GENOMIC DNA]</scope>
    <source>
        <strain evidence="10 11">FOKN1</strain>
    </source>
</reference>
<dbReference type="Gene3D" id="3.30.479.20">
    <property type="entry name" value="Elongation factor Ts, dimerisation domain"/>
    <property type="match status" value="2"/>
</dbReference>
<comment type="function">
    <text evidence="6 7">Associates with the EF-Tu.GDP complex and induces the exchange of GDP to GTP. It remains bound to the aminoacyl-tRNA.EF-Tu.GTP complex up to the GTP hydrolysis stage on the ribosome.</text>
</comment>
<dbReference type="Gene3D" id="1.10.8.10">
    <property type="entry name" value="DNA helicase RuvA subunit, C-terminal domain"/>
    <property type="match status" value="1"/>
</dbReference>
<comment type="similarity">
    <text evidence="1 6 7">Belongs to the EF-Ts family.</text>
</comment>
<dbReference type="HAMAP" id="MF_00050">
    <property type="entry name" value="EF_Ts"/>
    <property type="match status" value="1"/>
</dbReference>
<dbReference type="InterPro" id="IPR018101">
    <property type="entry name" value="Transl_elong_Ts_CS"/>
</dbReference>
<evidence type="ECO:0000256" key="3">
    <source>
        <dbReference type="ARBA" id="ARBA00022490"/>
    </source>
</evidence>
<dbReference type="InterPro" id="IPR001816">
    <property type="entry name" value="Transl_elong_EFTs/EF1B"/>
</dbReference>
<evidence type="ECO:0000256" key="5">
    <source>
        <dbReference type="ARBA" id="ARBA00022917"/>
    </source>
</evidence>
<evidence type="ECO:0000256" key="6">
    <source>
        <dbReference type="HAMAP-Rule" id="MF_00050"/>
    </source>
</evidence>
<dbReference type="PROSITE" id="PS01127">
    <property type="entry name" value="EF_TS_2"/>
    <property type="match status" value="1"/>
</dbReference>
<dbReference type="FunFam" id="1.10.286.20:FF:000001">
    <property type="entry name" value="Elongation factor Ts"/>
    <property type="match status" value="1"/>
</dbReference>
<evidence type="ECO:0000259" key="9">
    <source>
        <dbReference type="Pfam" id="PF00889"/>
    </source>
</evidence>
<keyword evidence="3 6" id="KW-0963">Cytoplasm</keyword>
<sequence>MAISAAQVKELRERTGSGMMECKKALTEAGGDMDAAIEVLRKAGLAKADKKAGRVAAEGLIVIEAGEDGKQAALVEVNSETDFVAKKDEFRDFAEKVAKRVLASQPADLDALLAMPLSDADSQSIEEARKALVAKLGENIAVRRFVTVSTDGYLGAYLHGTRIGVLVELADANPDLARDLAMHVAASRPAAVDEQDVPAEMLAKEREIIEAQAAESGKPADIVEKMVQGRINKYLKEITLLGQPFVKDPDTSVAKLLEQAGTRVLGFNRMELGEGIEKKQENFADEVMAQVRGE</sequence>
<dbReference type="CDD" id="cd14275">
    <property type="entry name" value="UBA_EF-Ts"/>
    <property type="match status" value="1"/>
</dbReference>
<dbReference type="InterPro" id="IPR009060">
    <property type="entry name" value="UBA-like_sf"/>
</dbReference>
<dbReference type="PROSITE" id="PS01126">
    <property type="entry name" value="EF_TS_1"/>
    <property type="match status" value="1"/>
</dbReference>
<evidence type="ECO:0000256" key="4">
    <source>
        <dbReference type="ARBA" id="ARBA00022768"/>
    </source>
</evidence>
<dbReference type="InterPro" id="IPR036402">
    <property type="entry name" value="EF-Ts_dimer_sf"/>
</dbReference>
<evidence type="ECO:0000256" key="1">
    <source>
        <dbReference type="ARBA" id="ARBA00005532"/>
    </source>
</evidence>